<evidence type="ECO:0000256" key="1">
    <source>
        <dbReference type="SAM" id="MobiDB-lite"/>
    </source>
</evidence>
<feature type="non-terminal residue" evidence="2">
    <location>
        <position position="1"/>
    </location>
</feature>
<organism evidence="2 3">
    <name type="scientific">Blyttiomyces helicus</name>
    <dbReference type="NCBI Taxonomy" id="388810"/>
    <lineage>
        <taxon>Eukaryota</taxon>
        <taxon>Fungi</taxon>
        <taxon>Fungi incertae sedis</taxon>
        <taxon>Chytridiomycota</taxon>
        <taxon>Chytridiomycota incertae sedis</taxon>
        <taxon>Chytridiomycetes</taxon>
        <taxon>Chytridiomycetes incertae sedis</taxon>
        <taxon>Blyttiomyces</taxon>
    </lineage>
</organism>
<feature type="compositionally biased region" description="Basic residues" evidence="1">
    <location>
        <begin position="208"/>
        <end position="217"/>
    </location>
</feature>
<feature type="compositionally biased region" description="Basic and acidic residues" evidence="1">
    <location>
        <begin position="233"/>
        <end position="243"/>
    </location>
</feature>
<protein>
    <submittedName>
        <fullName evidence="2">Uncharacterized protein</fullName>
    </submittedName>
</protein>
<gene>
    <name evidence="2" type="ORF">BDK51DRAFT_26021</name>
</gene>
<evidence type="ECO:0000313" key="3">
    <source>
        <dbReference type="Proteomes" id="UP000269721"/>
    </source>
</evidence>
<feature type="compositionally biased region" description="Polar residues" evidence="1">
    <location>
        <begin position="222"/>
        <end position="231"/>
    </location>
</feature>
<sequence length="243" mass="27026">NINFDYDLRRCPNAVTPSELIAVGECWRELGMQNYAQARELESNEGLQSFSVVVERVRVSGQEAMQYVAGTATAPNGKRYVVLLWEAAARKEENAEPTSSPPEELVSRHAPPRRLRGFLSAGLILDTGVLFLWYEQISSESQQGLVRALSTLFRGIMEDAEVAPQNFAQSPIKQKLFPKSRLPPAALMSTTQPSRTPSTPGPRELSVFKHKSCKRVRGGSYSARSEATSPWESLKRATECQVR</sequence>
<dbReference type="AlphaFoldDB" id="A0A4P9W231"/>
<evidence type="ECO:0000313" key="2">
    <source>
        <dbReference type="EMBL" id="RKO84640.1"/>
    </source>
</evidence>
<keyword evidence="3" id="KW-1185">Reference proteome</keyword>
<feature type="compositionally biased region" description="Low complexity" evidence="1">
    <location>
        <begin position="189"/>
        <end position="202"/>
    </location>
</feature>
<dbReference type="Proteomes" id="UP000269721">
    <property type="component" value="Unassembled WGS sequence"/>
</dbReference>
<feature type="region of interest" description="Disordered" evidence="1">
    <location>
        <begin position="183"/>
        <end position="243"/>
    </location>
</feature>
<reference evidence="3" key="1">
    <citation type="journal article" date="2018" name="Nat. Microbiol.">
        <title>Leveraging single-cell genomics to expand the fungal tree of life.</title>
        <authorList>
            <person name="Ahrendt S.R."/>
            <person name="Quandt C.A."/>
            <person name="Ciobanu D."/>
            <person name="Clum A."/>
            <person name="Salamov A."/>
            <person name="Andreopoulos B."/>
            <person name="Cheng J.F."/>
            <person name="Woyke T."/>
            <person name="Pelin A."/>
            <person name="Henrissat B."/>
            <person name="Reynolds N.K."/>
            <person name="Benny G.L."/>
            <person name="Smith M.E."/>
            <person name="James T.Y."/>
            <person name="Grigoriev I.V."/>
        </authorList>
    </citation>
    <scope>NUCLEOTIDE SEQUENCE [LARGE SCALE GENOMIC DNA]</scope>
</reference>
<accession>A0A4P9W231</accession>
<name>A0A4P9W231_9FUNG</name>
<dbReference type="EMBL" id="KZ999894">
    <property type="protein sequence ID" value="RKO84640.1"/>
    <property type="molecule type" value="Genomic_DNA"/>
</dbReference>
<proteinExistence type="predicted"/>